<keyword evidence="3" id="KW-0813">Transport</keyword>
<feature type="transmembrane region" description="Helical" evidence="8">
    <location>
        <begin position="12"/>
        <end position="29"/>
    </location>
</feature>
<feature type="transmembrane region" description="Helical" evidence="8">
    <location>
        <begin position="328"/>
        <end position="348"/>
    </location>
</feature>
<keyword evidence="6 8" id="KW-1133">Transmembrane helix</keyword>
<dbReference type="RefSeq" id="WP_138214190.1">
    <property type="nucleotide sequence ID" value="NZ_VASG01000003.1"/>
</dbReference>
<feature type="transmembrane region" description="Helical" evidence="8">
    <location>
        <begin position="259"/>
        <end position="280"/>
    </location>
</feature>
<evidence type="ECO:0000256" key="8">
    <source>
        <dbReference type="SAM" id="Phobius"/>
    </source>
</evidence>
<keyword evidence="5 8" id="KW-0812">Transmembrane</keyword>
<dbReference type="GO" id="GO:0009267">
    <property type="term" value="P:cellular response to starvation"/>
    <property type="evidence" value="ECO:0007669"/>
    <property type="project" value="InterPro"/>
</dbReference>
<reference evidence="11" key="2">
    <citation type="submission" date="2019-06" db="EMBL/GenBank/DDBJ databases">
        <title>AzeR, a transcriptional regulator that responds to azelaic acid in Pseudomonas nitroreducens.</title>
        <authorList>
            <person name="Bez C."/>
            <person name="Javvadi S.G."/>
            <person name="Bertani I."/>
            <person name="Devescovi G."/>
            <person name="Studholme D.J."/>
            <person name="Geller A."/>
            <person name="Levy A."/>
            <person name="Venturi V."/>
        </authorList>
    </citation>
    <scope>NUCLEOTIDE SEQUENCE [LARGE SCALE GENOMIC DNA]</scope>
    <source>
        <strain evidence="11">DSM 9128</strain>
    </source>
</reference>
<keyword evidence="4" id="KW-1003">Cell membrane</keyword>
<feature type="transmembrane region" description="Helical" evidence="8">
    <location>
        <begin position="35"/>
        <end position="55"/>
    </location>
</feature>
<feature type="transmembrane region" description="Helical" evidence="8">
    <location>
        <begin position="192"/>
        <end position="212"/>
    </location>
</feature>
<comment type="caution">
    <text evidence="10">The sequence shown here is derived from an EMBL/GenBank/DDBJ whole genome shotgun (WGS) entry which is preliminary data.</text>
</comment>
<gene>
    <name evidence="10" type="ORF">FEA48_13190</name>
</gene>
<feature type="transmembrane region" description="Helical" evidence="8">
    <location>
        <begin position="96"/>
        <end position="116"/>
    </location>
</feature>
<feature type="transmembrane region" description="Helical" evidence="8">
    <location>
        <begin position="468"/>
        <end position="492"/>
    </location>
</feature>
<dbReference type="InterPro" id="IPR003706">
    <property type="entry name" value="CstA_N"/>
</dbReference>
<feature type="transmembrane region" description="Helical" evidence="8">
    <location>
        <begin position="122"/>
        <end position="141"/>
    </location>
</feature>
<evidence type="ECO:0000256" key="3">
    <source>
        <dbReference type="ARBA" id="ARBA00022448"/>
    </source>
</evidence>
<dbReference type="AlphaFoldDB" id="A0A5R9A8S5"/>
<feature type="transmembrane region" description="Helical" evidence="8">
    <location>
        <begin position="224"/>
        <end position="244"/>
    </location>
</feature>
<dbReference type="Pfam" id="PF02554">
    <property type="entry name" value="CstA"/>
    <property type="match status" value="1"/>
</dbReference>
<evidence type="ECO:0000256" key="5">
    <source>
        <dbReference type="ARBA" id="ARBA00022692"/>
    </source>
</evidence>
<evidence type="ECO:0000256" key="2">
    <source>
        <dbReference type="ARBA" id="ARBA00007755"/>
    </source>
</evidence>
<evidence type="ECO:0000256" key="1">
    <source>
        <dbReference type="ARBA" id="ARBA00004651"/>
    </source>
</evidence>
<feature type="transmembrane region" description="Helical" evidence="8">
    <location>
        <begin position="161"/>
        <end position="186"/>
    </location>
</feature>
<feature type="transmembrane region" description="Helical" evidence="8">
    <location>
        <begin position="368"/>
        <end position="388"/>
    </location>
</feature>
<dbReference type="InterPro" id="IPR051605">
    <property type="entry name" value="CstA"/>
</dbReference>
<reference evidence="10 11" key="1">
    <citation type="submission" date="2019-05" db="EMBL/GenBank/DDBJ databases">
        <authorList>
            <person name="Moore K."/>
            <person name="O'Neill P."/>
            <person name="Farbos A."/>
            <person name="Studholme D.J."/>
        </authorList>
    </citation>
    <scope>NUCLEOTIDE SEQUENCE [LARGE SCALE GENOMIC DNA]</scope>
    <source>
        <strain evidence="10 11">DSM 9128</strain>
    </source>
</reference>
<feature type="transmembrane region" description="Helical" evidence="8">
    <location>
        <begin position="513"/>
        <end position="532"/>
    </location>
</feature>
<evidence type="ECO:0000256" key="4">
    <source>
        <dbReference type="ARBA" id="ARBA00022475"/>
    </source>
</evidence>
<evidence type="ECO:0000256" key="6">
    <source>
        <dbReference type="ARBA" id="ARBA00022989"/>
    </source>
</evidence>
<evidence type="ECO:0000256" key="7">
    <source>
        <dbReference type="ARBA" id="ARBA00023136"/>
    </source>
</evidence>
<dbReference type="Proteomes" id="UP000307510">
    <property type="component" value="Unassembled WGS sequence"/>
</dbReference>
<protein>
    <submittedName>
        <fullName evidence="10">Carbon starvation protein A</fullName>
    </submittedName>
</protein>
<accession>A0A5R9A8S5</accession>
<keyword evidence="7 8" id="KW-0472">Membrane</keyword>
<feature type="transmembrane region" description="Helical" evidence="8">
    <location>
        <begin position="641"/>
        <end position="663"/>
    </location>
</feature>
<dbReference type="GO" id="GO:0005886">
    <property type="term" value="C:plasma membrane"/>
    <property type="evidence" value="ECO:0007669"/>
    <property type="project" value="UniProtKB-SubCell"/>
</dbReference>
<feature type="domain" description="CstA N-terminal" evidence="9">
    <location>
        <begin position="36"/>
        <end position="594"/>
    </location>
</feature>
<comment type="subcellular location">
    <subcellularLocation>
        <location evidence="1">Cell membrane</location>
        <topology evidence="1">Multi-pass membrane protein</topology>
    </subcellularLocation>
</comment>
<name>A0A5R9A8S5_PSENT</name>
<feature type="transmembrane region" description="Helical" evidence="8">
    <location>
        <begin position="576"/>
        <end position="597"/>
    </location>
</feature>
<evidence type="ECO:0000259" key="9">
    <source>
        <dbReference type="Pfam" id="PF02554"/>
    </source>
</evidence>
<dbReference type="PANTHER" id="PTHR30252:SF3">
    <property type="entry name" value="PYRUVATE_PROTON SYMPORTER BTST"/>
    <property type="match status" value="1"/>
</dbReference>
<sequence>MNNNNSLLRHLAWLAVAIVGAFALGVVALRRGEAINALWIVVAAVAIYLVAYRYYSLFIATKVMQLDANRATPAVLNNDGLDYVPTNKHILFGHHFAAIAGAGPLVGPVLAAQMGYLPGTLWLIAGVVLAGAVQDFMVLFISSRRNGRSLGELVREEMGQVAGTIALFGAFLIMIIILAVLALIVVKALAESPWGMFTVLATIPIALFMGVYMRYIRPGRIGEISVVGIVLLLGSIWLGGQIAASPEWAPVFTFHGVQIVWMLIAYGAIASVLPVWLLLAPRDYLSTFLKIGTIIALAIGIVIVSPELKMPALTQFTDGTGPVWKGGLFPFLFITIACGAVSGFHALISSGTTPKLLNREPDARYIGYGGMLMESFVAIMAMVAASVIEPGIYFAMNSPPAVVGTDVTAVAATVSSWGFTITPEILTQTAKDIGETTILARAGGAPTLAVGIAHILHQVLPGENTMAFWYHFAILFEALFILTAVDAGTRAGRFMLQDLLGNFVPALKKTESWTANIIGTGGCVALWGWLLYQGVVDPLGGINTLWPLFGISNQMLAGIALMLSTVVLIKMKRQQYVWVTALPAAWLLICTTTAGLIKIFDSNPAVGFIALGKKYSAGLDAGQIIAPAKDIGQMQHVMMNAYINAGLTVLFLLVVFSVLVYAIKVGASAWTKKERTDKEAPFQPIPDA</sequence>
<feature type="transmembrane region" description="Helical" evidence="8">
    <location>
        <begin position="287"/>
        <end position="308"/>
    </location>
</feature>
<dbReference type="EMBL" id="VASG01000003">
    <property type="protein sequence ID" value="TLP75152.1"/>
    <property type="molecule type" value="Genomic_DNA"/>
</dbReference>
<feature type="transmembrane region" description="Helical" evidence="8">
    <location>
        <begin position="544"/>
        <end position="569"/>
    </location>
</feature>
<dbReference type="PANTHER" id="PTHR30252">
    <property type="entry name" value="INNER MEMBRANE PEPTIDE TRANSPORTER"/>
    <property type="match status" value="1"/>
</dbReference>
<comment type="similarity">
    <text evidence="2">Belongs to the peptide transporter carbon starvation (CstA) (TC 2.A.114) family.</text>
</comment>
<evidence type="ECO:0000313" key="11">
    <source>
        <dbReference type="Proteomes" id="UP000307510"/>
    </source>
</evidence>
<organism evidence="10 11">
    <name type="scientific">Pseudomonas nitroreducens</name>
    <dbReference type="NCBI Taxonomy" id="46680"/>
    <lineage>
        <taxon>Bacteria</taxon>
        <taxon>Pseudomonadati</taxon>
        <taxon>Pseudomonadota</taxon>
        <taxon>Gammaproteobacteria</taxon>
        <taxon>Pseudomonadales</taxon>
        <taxon>Pseudomonadaceae</taxon>
        <taxon>Pseudomonas</taxon>
    </lineage>
</organism>
<proteinExistence type="inferred from homology"/>
<evidence type="ECO:0000313" key="10">
    <source>
        <dbReference type="EMBL" id="TLP75152.1"/>
    </source>
</evidence>